<dbReference type="SUPFAM" id="SSF51905">
    <property type="entry name" value="FAD/NAD(P)-binding domain"/>
    <property type="match status" value="1"/>
</dbReference>
<dbReference type="PANTHER" id="PTHR43757">
    <property type="entry name" value="AMINOMETHYLTRANSFERASE"/>
    <property type="match status" value="1"/>
</dbReference>
<sequence>MVRTGIERAFGPSFKRVVTENQNRISAAATGLVLAVILQSSAAVALLVSGFSGAGSLTFGAGLAVVLGADLGSALLIQVFSFDLSWLVPVFLAVGGGLFVKSDRRTFRQAGRIILGIAFILISLRFLRETMDPIRGSAFLPAIAEYLARDFVTAFIVGSVLAFAMHSSVAVILMCVTMVSIGAIPVTAGVSLVLGANMGSALIPVWLTRSMENAARRVPLANLALRSQPAMTNLIRYSTQLYSELEAETGLATGWMQCGSVTVARTEDRMTMLLRTAAAARAQGVEVDVLSPQEAGDKWPVMQTDDLKGGLWMSGDGKANPTDLTQSLAKGARQGGAQVIEGVKVTNILTREGRVTGVVTDKGTIEAEIVVNCAGQWARNIGLRCGVNVPLHSAEHMYIVTETMQGVTSDLPVLRDPDGYIYFKEETGGLVMGGFEPEAKPWGMDGIPDKFEFSLLPDDWDQFEILLENALIRVPELETAGVRKFYNGPESFTPDNNYLLGETPELKNFFVGAGFNSMGIASAGGAGRALAEWIVEGEATSDLFAVDIRRFADFNNNPTWLHDRVKETLGLHYAMPWPNRELDTARPFRRSPLYDRLAAKNAVFGSKMGWERANWFAPDGTTPETVYSFGRQNWHDAVAAEHAAVRDGVAIFDQTSFGKLLVQGKDACAQLNRICAGNVDVEIGQTVYTGLLNSRGGFESDLTVLRLKAQEFLLITGSAQACRDGDWISRNFSEDAHVFLTDVTSSWSVLAVMGPKARDVLSKVTKADLSNDGFAFGTCQKIDLGYATVIANRMTYVGELGWELLVPVEFAAGVYDDLMGAGAEFSIRDAGYYALDGLRIEKGFRAWSRELTPDITPLQAGLSFAVDFDKPDGFIGKEALLAARSDPEHMHRRIIQLVLKDLDVQLWGGEAVLCDNTEIGEVRSAGYGHTLGAAVALCDVHTDEKITRDFLTMHSFEIDVAGKRFAAKAYLQTPYDPKAARVRM</sequence>
<feature type="domain" description="Aminomethyltransferase C-terminal" evidence="10">
    <location>
        <begin position="892"/>
        <end position="976"/>
    </location>
</feature>
<dbReference type="AlphaFoldDB" id="K1PZ61"/>
<evidence type="ECO:0000259" key="9">
    <source>
        <dbReference type="Pfam" id="PF01571"/>
    </source>
</evidence>
<dbReference type="PANTHER" id="PTHR43757:SF15">
    <property type="entry name" value="PYRUVATE DEHYDROGENASE PHOSPHATASE REGULATORY SUBUNIT, MITOCHONDRIAL-LIKE"/>
    <property type="match status" value="1"/>
</dbReference>
<dbReference type="InterPro" id="IPR036188">
    <property type="entry name" value="FAD/NAD-bd_sf"/>
</dbReference>
<dbReference type="Gene3D" id="2.40.30.110">
    <property type="entry name" value="Aminomethyltransferase beta-barrel domains"/>
    <property type="match status" value="1"/>
</dbReference>
<dbReference type="Gene3D" id="3.30.70.1400">
    <property type="entry name" value="Aminomethyltransferase beta-barrel domains"/>
    <property type="match status" value="1"/>
</dbReference>
<evidence type="ECO:0000259" key="8">
    <source>
        <dbReference type="Pfam" id="PF01266"/>
    </source>
</evidence>
<dbReference type="InterPro" id="IPR006222">
    <property type="entry name" value="GCVT_N"/>
</dbReference>
<feature type="domain" description="FAD dependent oxidoreductase central" evidence="11">
    <location>
        <begin position="536"/>
        <end position="591"/>
    </location>
</feature>
<dbReference type="SUPFAM" id="SSF103025">
    <property type="entry name" value="Folate-binding domain"/>
    <property type="match status" value="1"/>
</dbReference>
<gene>
    <name evidence="12" type="ORF">CGI_10002273</name>
</gene>
<reference evidence="12" key="1">
    <citation type="journal article" date="2012" name="Nature">
        <title>The oyster genome reveals stress adaptation and complexity of shell formation.</title>
        <authorList>
            <person name="Zhang G."/>
            <person name="Fang X."/>
            <person name="Guo X."/>
            <person name="Li L."/>
            <person name="Luo R."/>
            <person name="Xu F."/>
            <person name="Yang P."/>
            <person name="Zhang L."/>
            <person name="Wang X."/>
            <person name="Qi H."/>
            <person name="Xiong Z."/>
            <person name="Que H."/>
            <person name="Xie Y."/>
            <person name="Holland P.W."/>
            <person name="Paps J."/>
            <person name="Zhu Y."/>
            <person name="Wu F."/>
            <person name="Chen Y."/>
            <person name="Wang J."/>
            <person name="Peng C."/>
            <person name="Meng J."/>
            <person name="Yang L."/>
            <person name="Liu J."/>
            <person name="Wen B."/>
            <person name="Zhang N."/>
            <person name="Huang Z."/>
            <person name="Zhu Q."/>
            <person name="Feng Y."/>
            <person name="Mount A."/>
            <person name="Hedgecock D."/>
            <person name="Xu Z."/>
            <person name="Liu Y."/>
            <person name="Domazet-Loso T."/>
            <person name="Du Y."/>
            <person name="Sun X."/>
            <person name="Zhang S."/>
            <person name="Liu B."/>
            <person name="Cheng P."/>
            <person name="Jiang X."/>
            <person name="Li J."/>
            <person name="Fan D."/>
            <person name="Wang W."/>
            <person name="Fu W."/>
            <person name="Wang T."/>
            <person name="Wang B."/>
            <person name="Zhang J."/>
            <person name="Peng Z."/>
            <person name="Li Y."/>
            <person name="Li N."/>
            <person name="Wang J."/>
            <person name="Chen M."/>
            <person name="He Y."/>
            <person name="Tan F."/>
            <person name="Song X."/>
            <person name="Zheng Q."/>
            <person name="Huang R."/>
            <person name="Yang H."/>
            <person name="Du X."/>
            <person name="Chen L."/>
            <person name="Yang M."/>
            <person name="Gaffney P.M."/>
            <person name="Wang S."/>
            <person name="Luo L."/>
            <person name="She Z."/>
            <person name="Ming Y."/>
            <person name="Huang W."/>
            <person name="Zhang S."/>
            <person name="Huang B."/>
            <person name="Zhang Y."/>
            <person name="Qu T."/>
            <person name="Ni P."/>
            <person name="Miao G."/>
            <person name="Wang J."/>
            <person name="Wang Q."/>
            <person name="Steinberg C.E."/>
            <person name="Wang H."/>
            <person name="Li N."/>
            <person name="Qian L."/>
            <person name="Zhang G."/>
            <person name="Li Y."/>
            <person name="Yang H."/>
            <person name="Liu X."/>
            <person name="Wang J."/>
            <person name="Yin Y."/>
            <person name="Wang J."/>
        </authorList>
    </citation>
    <scope>NUCLEOTIDE SEQUENCE [LARGE SCALE GENOMIC DNA]</scope>
    <source>
        <strain evidence="12">05x7-T-G4-1.051#20</strain>
    </source>
</reference>
<dbReference type="InterPro" id="IPR003841">
    <property type="entry name" value="Na/Pi_transpt"/>
</dbReference>
<feature type="domain" description="GCVT N-terminal" evidence="9">
    <location>
        <begin position="593"/>
        <end position="870"/>
    </location>
</feature>
<dbReference type="InterPro" id="IPR029043">
    <property type="entry name" value="GcvT/YgfZ_C"/>
</dbReference>
<dbReference type="Gene3D" id="3.50.50.60">
    <property type="entry name" value="FAD/NAD(P)-binding domain"/>
    <property type="match status" value="1"/>
</dbReference>
<organism evidence="12">
    <name type="scientific">Magallana gigas</name>
    <name type="common">Pacific oyster</name>
    <name type="synonym">Crassostrea gigas</name>
    <dbReference type="NCBI Taxonomy" id="29159"/>
    <lineage>
        <taxon>Eukaryota</taxon>
        <taxon>Metazoa</taxon>
        <taxon>Spiralia</taxon>
        <taxon>Lophotrochozoa</taxon>
        <taxon>Mollusca</taxon>
        <taxon>Bivalvia</taxon>
        <taxon>Autobranchia</taxon>
        <taxon>Pteriomorphia</taxon>
        <taxon>Ostreida</taxon>
        <taxon>Ostreoidea</taxon>
        <taxon>Ostreidae</taxon>
        <taxon>Magallana</taxon>
    </lineage>
</organism>
<evidence type="ECO:0000256" key="1">
    <source>
        <dbReference type="ARBA" id="ARBA00004424"/>
    </source>
</evidence>
<dbReference type="InterPro" id="IPR032503">
    <property type="entry name" value="FAO_M"/>
</dbReference>
<dbReference type="Pfam" id="PF16350">
    <property type="entry name" value="FAO_M"/>
    <property type="match status" value="1"/>
</dbReference>
<dbReference type="SUPFAM" id="SSF54373">
    <property type="entry name" value="FAD-linked reductases, C-terminal domain"/>
    <property type="match status" value="1"/>
</dbReference>
<comment type="subcellular location">
    <subcellularLocation>
        <location evidence="1">Apical cell membrane</location>
        <topology evidence="1">Multi-pass membrane protein</topology>
    </subcellularLocation>
</comment>
<evidence type="ECO:0000256" key="5">
    <source>
        <dbReference type="ARBA" id="ARBA00022692"/>
    </source>
</evidence>
<accession>K1PZ61</accession>
<dbReference type="InParanoid" id="K1PZ61"/>
<dbReference type="SUPFAM" id="SSF101790">
    <property type="entry name" value="Aminomethyltransferase beta-barrel domain"/>
    <property type="match status" value="1"/>
</dbReference>
<proteinExistence type="inferred from homology"/>
<dbReference type="Pfam" id="PF02690">
    <property type="entry name" value="Na_Pi_cotrans"/>
    <property type="match status" value="1"/>
</dbReference>
<dbReference type="Pfam" id="PF01266">
    <property type="entry name" value="DAO"/>
    <property type="match status" value="1"/>
</dbReference>
<evidence type="ECO:0000256" key="4">
    <source>
        <dbReference type="ARBA" id="ARBA00022475"/>
    </source>
</evidence>
<keyword evidence="4" id="KW-1003">Cell membrane</keyword>
<evidence type="ECO:0000256" key="6">
    <source>
        <dbReference type="ARBA" id="ARBA00022989"/>
    </source>
</evidence>
<evidence type="ECO:0000259" key="11">
    <source>
        <dbReference type="Pfam" id="PF16350"/>
    </source>
</evidence>
<dbReference type="HOGENOM" id="CLU_007884_11_0_1"/>
<dbReference type="GO" id="GO:0044341">
    <property type="term" value="P:sodium-dependent phosphate transport"/>
    <property type="evidence" value="ECO:0007669"/>
    <property type="project" value="InterPro"/>
</dbReference>
<dbReference type="InterPro" id="IPR028896">
    <property type="entry name" value="GcvT/YgfZ/DmdA"/>
</dbReference>
<dbReference type="Gene3D" id="3.30.1360.120">
    <property type="entry name" value="Probable tRNA modification gtpase trme, domain 1"/>
    <property type="match status" value="1"/>
</dbReference>
<dbReference type="GO" id="GO:0005436">
    <property type="term" value="F:sodium:phosphate symporter activity"/>
    <property type="evidence" value="ECO:0007669"/>
    <property type="project" value="InterPro"/>
</dbReference>
<name>K1PZ61_MAGGI</name>
<comment type="similarity">
    <text evidence="3">Belongs to the GcvT family.</text>
</comment>
<feature type="domain" description="FAD dependent oxidoreductase" evidence="8">
    <location>
        <begin position="228"/>
        <end position="533"/>
    </location>
</feature>
<dbReference type="EMBL" id="JH816682">
    <property type="protein sequence ID" value="EKC26928.1"/>
    <property type="molecule type" value="Genomic_DNA"/>
</dbReference>
<evidence type="ECO:0000313" key="12">
    <source>
        <dbReference type="EMBL" id="EKC26928.1"/>
    </source>
</evidence>
<evidence type="ECO:0000256" key="2">
    <source>
        <dbReference type="ARBA" id="ARBA00005808"/>
    </source>
</evidence>
<dbReference type="InterPro" id="IPR013977">
    <property type="entry name" value="GcvT_C"/>
</dbReference>
<dbReference type="Pfam" id="PF01571">
    <property type="entry name" value="GCV_T"/>
    <property type="match status" value="1"/>
</dbReference>
<protein>
    <submittedName>
        <fullName evidence="12">Pyruvate dehydrogenase phosphatase regulatory subunit, mitochondrial</fullName>
    </submittedName>
</protein>
<dbReference type="InterPro" id="IPR006076">
    <property type="entry name" value="FAD-dep_OxRdtase"/>
</dbReference>
<keyword evidence="7" id="KW-0472">Membrane</keyword>
<evidence type="ECO:0000256" key="7">
    <source>
        <dbReference type="ARBA" id="ARBA00023136"/>
    </source>
</evidence>
<dbReference type="NCBIfam" id="NF037997">
    <property type="entry name" value="Na_Pi_symport"/>
    <property type="match status" value="1"/>
</dbReference>
<evidence type="ECO:0000256" key="3">
    <source>
        <dbReference type="ARBA" id="ARBA00008609"/>
    </source>
</evidence>
<dbReference type="GO" id="GO:0005739">
    <property type="term" value="C:mitochondrion"/>
    <property type="evidence" value="ECO:0007669"/>
    <property type="project" value="TreeGrafter"/>
</dbReference>
<evidence type="ECO:0000259" key="10">
    <source>
        <dbReference type="Pfam" id="PF08669"/>
    </source>
</evidence>
<keyword evidence="5" id="KW-0812">Transmembrane</keyword>
<keyword evidence="6" id="KW-1133">Transmembrane helix</keyword>
<dbReference type="FunCoup" id="K1PZ61">
    <property type="interactions" value="1210"/>
</dbReference>
<dbReference type="Gene3D" id="3.30.9.10">
    <property type="entry name" value="D-Amino Acid Oxidase, subunit A, domain 2"/>
    <property type="match status" value="1"/>
</dbReference>
<keyword evidence="12" id="KW-0670">Pyruvate</keyword>
<comment type="similarity">
    <text evidence="2">Belongs to the SLC34A transporter family.</text>
</comment>
<dbReference type="Pfam" id="PF08669">
    <property type="entry name" value="GCV_T_C"/>
    <property type="match status" value="1"/>
</dbReference>
<dbReference type="InterPro" id="IPR027266">
    <property type="entry name" value="TrmE/GcvT-like"/>
</dbReference>
<dbReference type="GO" id="GO:0016324">
    <property type="term" value="C:apical plasma membrane"/>
    <property type="evidence" value="ECO:0007669"/>
    <property type="project" value="UniProtKB-SubCell"/>
</dbReference>